<comment type="caution">
    <text evidence="9">The sequence shown here is derived from an EMBL/GenBank/DDBJ whole genome shotgun (WGS) entry which is preliminary data.</text>
</comment>
<comment type="similarity">
    <text evidence="6">Belongs to the ABC-4 integral membrane protein family.</text>
</comment>
<name>A0ABU7S1C1_9ACTN</name>
<evidence type="ECO:0000256" key="5">
    <source>
        <dbReference type="ARBA" id="ARBA00023136"/>
    </source>
</evidence>
<evidence type="ECO:0000256" key="6">
    <source>
        <dbReference type="ARBA" id="ARBA00038076"/>
    </source>
</evidence>
<keyword evidence="4 7" id="KW-1133">Transmembrane helix</keyword>
<feature type="transmembrane region" description="Helical" evidence="7">
    <location>
        <begin position="681"/>
        <end position="707"/>
    </location>
</feature>
<keyword evidence="10" id="KW-1185">Reference proteome</keyword>
<keyword evidence="5 7" id="KW-0472">Membrane</keyword>
<dbReference type="RefSeq" id="WP_331217480.1">
    <property type="nucleotide sequence ID" value="NZ_JAZGQK010000029.1"/>
</dbReference>
<evidence type="ECO:0000259" key="8">
    <source>
        <dbReference type="Pfam" id="PF02687"/>
    </source>
</evidence>
<evidence type="ECO:0000256" key="3">
    <source>
        <dbReference type="ARBA" id="ARBA00022692"/>
    </source>
</evidence>
<evidence type="ECO:0000256" key="1">
    <source>
        <dbReference type="ARBA" id="ARBA00004651"/>
    </source>
</evidence>
<gene>
    <name evidence="9" type="ORF">V1633_29050</name>
</gene>
<dbReference type="InterPro" id="IPR003838">
    <property type="entry name" value="ABC3_permease_C"/>
</dbReference>
<keyword evidence="2" id="KW-1003">Cell membrane</keyword>
<feature type="transmembrane region" description="Helical" evidence="7">
    <location>
        <begin position="880"/>
        <end position="901"/>
    </location>
</feature>
<evidence type="ECO:0000256" key="7">
    <source>
        <dbReference type="SAM" id="Phobius"/>
    </source>
</evidence>
<feature type="transmembrane region" description="Helical" evidence="7">
    <location>
        <begin position="782"/>
        <end position="805"/>
    </location>
</feature>
<organism evidence="9 10">
    <name type="scientific">Plantactinospora sonchi</name>
    <dbReference type="NCBI Taxonomy" id="1544735"/>
    <lineage>
        <taxon>Bacteria</taxon>
        <taxon>Bacillati</taxon>
        <taxon>Actinomycetota</taxon>
        <taxon>Actinomycetes</taxon>
        <taxon>Micromonosporales</taxon>
        <taxon>Micromonosporaceae</taxon>
        <taxon>Plantactinospora</taxon>
    </lineage>
</organism>
<feature type="transmembrane region" description="Helical" evidence="7">
    <location>
        <begin position="907"/>
        <end position="932"/>
    </location>
</feature>
<comment type="subcellular location">
    <subcellularLocation>
        <location evidence="1">Cell membrane</location>
        <topology evidence="1">Multi-pass membrane protein</topology>
    </subcellularLocation>
</comment>
<reference evidence="9 10" key="1">
    <citation type="submission" date="2024-01" db="EMBL/GenBank/DDBJ databases">
        <title>Genome insights into Plantactinospora sonchi sp. nov.</title>
        <authorList>
            <person name="Wang L."/>
        </authorList>
    </citation>
    <scope>NUCLEOTIDE SEQUENCE [LARGE SCALE GENOMIC DNA]</scope>
    <source>
        <strain evidence="9 10">NEAU-QY2</strain>
    </source>
</reference>
<dbReference type="InterPro" id="IPR050250">
    <property type="entry name" value="Macrolide_Exporter_MacB"/>
</dbReference>
<protein>
    <submittedName>
        <fullName evidence="9">FtsX-like permease family protein</fullName>
    </submittedName>
</protein>
<sequence>MLRFIWRQLRNRAGRAIALFTGMLVATTGFVVLTGATTTSQLRLSDRVERETRAAYDVLVRPKGSRTPLEEQRDLVRPNYLSGLFGGITTVQYEQVKAVPGVEVTAPVAMVGYTMVPMWAEFDLTDAVDRTLDRQVIRVDPTFLAERGLSRSVGGPRYVYLTRNPLSYPMWENGVLNDPALHSDGNRYAHPECGSSGMLAPREILPNGRSAPVCGISPDRRVNGSTLADSRFTALLTARLRPDGRFENSPHLNTDPRIPGHELVSDRLVIPVVWYVPFLLAAVDPVAEDRLLGLGGAVTEGRPLRPDEPPVEVPLGDGTKARDVPVLATTRPYVDGTVDARYTRLRPGQVAGVRPRAQAEALGRLTGVAAGHGSADLTDTYLARLRLALTADFHTGGLSTVVQAGPTGYEQLPDGSLRPHTHPVDQAVYGTPESSDRLVPWLVEDVSFRPVHQRVLRDRDEFPWLGWRAVGLFDPERLTAFSGLSEVPLETYEPPTATGADEASRAALGDRPLLPSGNPGGYLSAPPLLLTSLTALPGLLDGRGARDQAAAPISAIRVRVADVDGYTDQAAERVRLIAEQIAVRTGLDVDVTFGSSPAPQTVTHPAGTFGRPELRLREGWSALGVASVLVRAVDRKSLGLFLLVLVVCVLFLVNAVSAAVRDRRSELAVLACLGWPARRIGAVLLGEVTLLGLLAGLLALGLTVPLAALLEIDVGWRHALLAVPVALLLALVAGAAPALRAGRTHPAVALRPAVVPVRRVRRAPGVLGLALVNLARMPGRTALGAVALGIGIAALTLLAGITYAFHGTAVGNLLGDAVSLSVRPADTVAATATVLLGAAAVADVLYLNIRDRAAELATLRAAGWTGAALSRLVTYEGVGIGLLGATTGAATGLAATGLLVGELTARLVLIAGLTAAAGVLLTALAALVPATLHRRLPAARLLAEE</sequence>
<proteinExistence type="inferred from homology"/>
<feature type="domain" description="ABC3 transporter permease C-terminal" evidence="8">
    <location>
        <begin position="640"/>
        <end position="746"/>
    </location>
</feature>
<feature type="transmembrane region" description="Helical" evidence="7">
    <location>
        <begin position="719"/>
        <end position="739"/>
    </location>
</feature>
<dbReference type="Pfam" id="PF02687">
    <property type="entry name" value="FtsX"/>
    <property type="match status" value="1"/>
</dbReference>
<evidence type="ECO:0000313" key="9">
    <source>
        <dbReference type="EMBL" id="MEE6262541.1"/>
    </source>
</evidence>
<feature type="transmembrane region" description="Helical" evidence="7">
    <location>
        <begin position="825"/>
        <end position="847"/>
    </location>
</feature>
<evidence type="ECO:0000313" key="10">
    <source>
        <dbReference type="Proteomes" id="UP001332243"/>
    </source>
</evidence>
<dbReference type="PANTHER" id="PTHR30572:SF4">
    <property type="entry name" value="ABC TRANSPORTER PERMEASE YTRF"/>
    <property type="match status" value="1"/>
</dbReference>
<evidence type="ECO:0000256" key="2">
    <source>
        <dbReference type="ARBA" id="ARBA00022475"/>
    </source>
</evidence>
<evidence type="ECO:0000256" key="4">
    <source>
        <dbReference type="ARBA" id="ARBA00022989"/>
    </source>
</evidence>
<dbReference type="EMBL" id="JAZGQK010000029">
    <property type="protein sequence ID" value="MEE6262541.1"/>
    <property type="molecule type" value="Genomic_DNA"/>
</dbReference>
<feature type="transmembrane region" description="Helical" evidence="7">
    <location>
        <begin position="638"/>
        <end position="660"/>
    </location>
</feature>
<accession>A0ABU7S1C1</accession>
<keyword evidence="3 7" id="KW-0812">Transmembrane</keyword>
<dbReference type="Proteomes" id="UP001332243">
    <property type="component" value="Unassembled WGS sequence"/>
</dbReference>
<dbReference type="PANTHER" id="PTHR30572">
    <property type="entry name" value="MEMBRANE COMPONENT OF TRANSPORTER-RELATED"/>
    <property type="match status" value="1"/>
</dbReference>